<feature type="signal peptide" evidence="2">
    <location>
        <begin position="1"/>
        <end position="17"/>
    </location>
</feature>
<proteinExistence type="predicted"/>
<evidence type="ECO:0000256" key="2">
    <source>
        <dbReference type="SAM" id="SignalP"/>
    </source>
</evidence>
<feature type="region of interest" description="Disordered" evidence="1">
    <location>
        <begin position="12"/>
        <end position="36"/>
    </location>
</feature>
<dbReference type="PROSITE" id="PS50206">
    <property type="entry name" value="RHODANESE_3"/>
    <property type="match status" value="1"/>
</dbReference>
<keyword evidence="5" id="KW-1185">Reference proteome</keyword>
<reference evidence="4 5" key="1">
    <citation type="submission" date="2020-01" db="EMBL/GenBank/DDBJ databases">
        <title>Jiella pacifica sp. nov.</title>
        <authorList>
            <person name="Xue Z."/>
            <person name="Zhu S."/>
            <person name="Chen J."/>
            <person name="Yang J."/>
        </authorList>
    </citation>
    <scope>NUCLEOTIDE SEQUENCE [LARGE SCALE GENOMIC DNA]</scope>
    <source>
        <strain evidence="4 5">40Bstr34</strain>
    </source>
</reference>
<evidence type="ECO:0000313" key="5">
    <source>
        <dbReference type="Proteomes" id="UP000469011"/>
    </source>
</evidence>
<accession>A0A6N9T8L3</accession>
<dbReference type="EMBL" id="JAAAMG010000021">
    <property type="protein sequence ID" value="NDW06902.1"/>
    <property type="molecule type" value="Genomic_DNA"/>
</dbReference>
<protein>
    <submittedName>
        <fullName evidence="4">PQQ-dependent catabolism-associated CXXCW motif protein</fullName>
    </submittedName>
</protein>
<dbReference type="AlphaFoldDB" id="A0A6N9T8L3"/>
<dbReference type="InterPro" id="IPR022376">
    <property type="entry name" value="PQQ_CXXCW"/>
</dbReference>
<feature type="domain" description="Rhodanese" evidence="3">
    <location>
        <begin position="128"/>
        <end position="178"/>
    </location>
</feature>
<dbReference type="InterPro" id="IPR036873">
    <property type="entry name" value="Rhodanese-like_dom_sf"/>
</dbReference>
<dbReference type="Pfam" id="PF00581">
    <property type="entry name" value="Rhodanese"/>
    <property type="match status" value="1"/>
</dbReference>
<dbReference type="Proteomes" id="UP000469011">
    <property type="component" value="Unassembled WGS sequence"/>
</dbReference>
<evidence type="ECO:0000256" key="1">
    <source>
        <dbReference type="SAM" id="MobiDB-lite"/>
    </source>
</evidence>
<evidence type="ECO:0000313" key="4">
    <source>
        <dbReference type="EMBL" id="NDW06902.1"/>
    </source>
</evidence>
<sequence length="187" mass="20822">MLVVASLATAGPAPAVAAETPAENRPVVPEPEGYRMGDYRTSVPETLTGGTVVQTQEAIRLHQQGVPFVDVLPRPPRPKNLPKETIWRPEPRRDIPGSIWLVDTGYGELAPVMERYLMDGIARVTKGDKTAPVLFYCKRDCWMSYNAAKRALAAGYTSVYWYPDGTEGWEEAGRPLEKREPEPRPDE</sequence>
<feature type="chain" id="PRO_5026974966" evidence="2">
    <location>
        <begin position="18"/>
        <end position="187"/>
    </location>
</feature>
<dbReference type="InterPro" id="IPR001763">
    <property type="entry name" value="Rhodanese-like_dom"/>
</dbReference>
<comment type="caution">
    <text evidence="4">The sequence shown here is derived from an EMBL/GenBank/DDBJ whole genome shotgun (WGS) entry which is preliminary data.</text>
</comment>
<organism evidence="4 5">
    <name type="scientific">Jiella pacifica</name>
    <dbReference type="NCBI Taxonomy" id="2696469"/>
    <lineage>
        <taxon>Bacteria</taxon>
        <taxon>Pseudomonadati</taxon>
        <taxon>Pseudomonadota</taxon>
        <taxon>Alphaproteobacteria</taxon>
        <taxon>Hyphomicrobiales</taxon>
        <taxon>Aurantimonadaceae</taxon>
        <taxon>Jiella</taxon>
    </lineage>
</organism>
<gene>
    <name evidence="4" type="ORF">GTK09_21030</name>
</gene>
<feature type="compositionally biased region" description="Low complexity" evidence="1">
    <location>
        <begin position="12"/>
        <end position="23"/>
    </location>
</feature>
<evidence type="ECO:0000259" key="3">
    <source>
        <dbReference type="PROSITE" id="PS50206"/>
    </source>
</evidence>
<dbReference type="CDD" id="cd00158">
    <property type="entry name" value="RHOD"/>
    <property type="match status" value="1"/>
</dbReference>
<dbReference type="Gene3D" id="3.40.250.10">
    <property type="entry name" value="Rhodanese-like domain"/>
    <property type="match status" value="1"/>
</dbReference>
<keyword evidence="2" id="KW-0732">Signal</keyword>
<dbReference type="SUPFAM" id="SSF52821">
    <property type="entry name" value="Rhodanese/Cell cycle control phosphatase"/>
    <property type="match status" value="1"/>
</dbReference>
<dbReference type="NCBIfam" id="TIGR03865">
    <property type="entry name" value="PQQ_CXXCW"/>
    <property type="match status" value="1"/>
</dbReference>
<name>A0A6N9T8L3_9HYPH</name>